<evidence type="ECO:0000259" key="3">
    <source>
        <dbReference type="Pfam" id="PF00294"/>
    </source>
</evidence>
<dbReference type="Proteomes" id="UP000228948">
    <property type="component" value="Chromosome"/>
</dbReference>
<dbReference type="SUPFAM" id="SSF53613">
    <property type="entry name" value="Ribokinase-like"/>
    <property type="match status" value="1"/>
</dbReference>
<name>A0A2K8KEG5_9RHOB</name>
<dbReference type="EMBL" id="CP024899">
    <property type="protein sequence ID" value="ATX67824.1"/>
    <property type="molecule type" value="Genomic_DNA"/>
</dbReference>
<keyword evidence="5" id="KW-1185">Reference proteome</keyword>
<dbReference type="Pfam" id="PF00294">
    <property type="entry name" value="PfkB"/>
    <property type="match status" value="1"/>
</dbReference>
<dbReference type="InterPro" id="IPR011611">
    <property type="entry name" value="PfkB_dom"/>
</dbReference>
<feature type="domain" description="Carbohydrate kinase PfkB" evidence="3">
    <location>
        <begin position="6"/>
        <end position="293"/>
    </location>
</feature>
<reference evidence="4 5" key="1">
    <citation type="submission" date="2017-11" db="EMBL/GenBank/DDBJ databases">
        <title>Revised Sequence and Annotation of the Rhodobaca barguzinensis strain alga05 Genome.</title>
        <authorList>
            <person name="Kopejtka K."/>
            <person name="Tomasch J.M."/>
            <person name="Bunk B."/>
            <person name="Koblizek M."/>
        </authorList>
    </citation>
    <scope>NUCLEOTIDE SEQUENCE [LARGE SCALE GENOMIC DNA]</scope>
    <source>
        <strain evidence="5">alga05</strain>
    </source>
</reference>
<accession>A0A2K8KEG5</accession>
<dbReference type="PANTHER" id="PTHR10584:SF166">
    <property type="entry name" value="RIBOKINASE"/>
    <property type="match status" value="1"/>
</dbReference>
<dbReference type="InterPro" id="IPR029056">
    <property type="entry name" value="Ribokinase-like"/>
</dbReference>
<dbReference type="RefSeq" id="WP_071480681.1">
    <property type="nucleotide sequence ID" value="NZ_CP024899.1"/>
</dbReference>
<keyword evidence="2 4" id="KW-0418">Kinase</keyword>
<dbReference type="Gene3D" id="3.40.1190.20">
    <property type="match status" value="1"/>
</dbReference>
<keyword evidence="1" id="KW-0808">Transferase</keyword>
<dbReference type="PROSITE" id="PS00583">
    <property type="entry name" value="PFKB_KINASES_1"/>
    <property type="match status" value="1"/>
</dbReference>
<dbReference type="PANTHER" id="PTHR10584">
    <property type="entry name" value="SUGAR KINASE"/>
    <property type="match status" value="1"/>
</dbReference>
<organism evidence="4 5">
    <name type="scientific">Roseinatronobacter bogoriensis subsp. barguzinensis</name>
    <dbReference type="NCBI Taxonomy" id="441209"/>
    <lineage>
        <taxon>Bacteria</taxon>
        <taxon>Pseudomonadati</taxon>
        <taxon>Pseudomonadota</taxon>
        <taxon>Alphaproteobacteria</taxon>
        <taxon>Rhodobacterales</taxon>
        <taxon>Paracoccaceae</taxon>
        <taxon>Roseinatronobacter</taxon>
    </lineage>
</organism>
<dbReference type="AlphaFoldDB" id="A0A2K8KEG5"/>
<protein>
    <submittedName>
        <fullName evidence="4">Kinase</fullName>
    </submittedName>
</protein>
<dbReference type="KEGG" id="rbg:BG454_10305"/>
<evidence type="ECO:0000256" key="2">
    <source>
        <dbReference type="ARBA" id="ARBA00022777"/>
    </source>
</evidence>
<gene>
    <name evidence="4" type="ORF">BG454_10305</name>
</gene>
<proteinExistence type="predicted"/>
<dbReference type="InterPro" id="IPR002173">
    <property type="entry name" value="Carboh/pur_kinase_PfkB_CS"/>
</dbReference>
<evidence type="ECO:0000313" key="4">
    <source>
        <dbReference type="EMBL" id="ATX67824.1"/>
    </source>
</evidence>
<sequence length="298" mass="30268">MTHIPDILCIGAAHWDIIGHSPAQIGVGDDVPGQIGQSPGGVAFNIARTLAQHGHRPALIAAIGQDAPGTALVTAIKAAAIDTRFLVMQDGARTDSYLAIEGAQGLVAAIAASAALEALDLSCLAPLQDGRLASRDTPWRGPVVVDSGLSGGLLQQLAVAPELRSADLRLTAASPAKAARLRPFLARPRCTVYLNLAEASGLCDTPFTDSASAARALLHLGATRALVTDGPRSVTDADASAELTLSPPATTARRATGAGDCFMGAHIAQELGGAARRAALEFALSAAAAHVAQPPNQS</sequence>
<dbReference type="GO" id="GO:0016301">
    <property type="term" value="F:kinase activity"/>
    <property type="evidence" value="ECO:0007669"/>
    <property type="project" value="UniProtKB-KW"/>
</dbReference>
<dbReference type="OrthoDB" id="7869371at2"/>
<evidence type="ECO:0000256" key="1">
    <source>
        <dbReference type="ARBA" id="ARBA00022679"/>
    </source>
</evidence>
<dbReference type="STRING" id="441209.GCA_001870665_01838"/>
<evidence type="ECO:0000313" key="5">
    <source>
        <dbReference type="Proteomes" id="UP000228948"/>
    </source>
</evidence>